<dbReference type="Proteomes" id="UP001637994">
    <property type="component" value="Unassembled WGS sequence"/>
</dbReference>
<dbReference type="PANTHER" id="PTHR43265:SF1">
    <property type="entry name" value="ESTERASE ESTD"/>
    <property type="match status" value="1"/>
</dbReference>
<accession>A0ABW9MA81</accession>
<keyword evidence="1" id="KW-1133">Transmembrane helix</keyword>
<keyword evidence="3" id="KW-0378">Hydrolase</keyword>
<proteinExistence type="predicted"/>
<name>A0ABW9MA81_9FIRM</name>
<keyword evidence="1" id="KW-0812">Transmembrane</keyword>
<dbReference type="SUPFAM" id="SSF53474">
    <property type="entry name" value="alpha/beta-Hydrolases"/>
    <property type="match status" value="1"/>
</dbReference>
<protein>
    <submittedName>
        <fullName evidence="3">Alpha/beta hydrolase</fullName>
    </submittedName>
</protein>
<dbReference type="InterPro" id="IPR029058">
    <property type="entry name" value="AB_hydrolase_fold"/>
</dbReference>
<dbReference type="Pfam" id="PF12146">
    <property type="entry name" value="Hydrolase_4"/>
    <property type="match status" value="1"/>
</dbReference>
<feature type="transmembrane region" description="Helical" evidence="1">
    <location>
        <begin position="111"/>
        <end position="128"/>
    </location>
</feature>
<evidence type="ECO:0000259" key="2">
    <source>
        <dbReference type="Pfam" id="PF12146"/>
    </source>
</evidence>
<dbReference type="GO" id="GO:0016787">
    <property type="term" value="F:hydrolase activity"/>
    <property type="evidence" value="ECO:0007669"/>
    <property type="project" value="UniProtKB-KW"/>
</dbReference>
<evidence type="ECO:0000256" key="1">
    <source>
        <dbReference type="SAM" id="Phobius"/>
    </source>
</evidence>
<dbReference type="InterPro" id="IPR053145">
    <property type="entry name" value="AB_hydrolase_Est10"/>
</dbReference>
<keyword evidence="4" id="KW-1185">Reference proteome</keyword>
<comment type="caution">
    <text evidence="3">The sequence shown here is derived from an EMBL/GenBank/DDBJ whole genome shotgun (WGS) entry which is preliminary data.</text>
</comment>
<gene>
    <name evidence="3" type="ORF">ACCQ42_00200</name>
</gene>
<evidence type="ECO:0000313" key="4">
    <source>
        <dbReference type="Proteomes" id="UP001637994"/>
    </source>
</evidence>
<dbReference type="RefSeq" id="WP_410035010.1">
    <property type="nucleotide sequence ID" value="NZ_JBGMEF010000001.1"/>
</dbReference>
<dbReference type="PANTHER" id="PTHR43265">
    <property type="entry name" value="ESTERASE ESTD"/>
    <property type="match status" value="1"/>
</dbReference>
<evidence type="ECO:0000313" key="3">
    <source>
        <dbReference type="EMBL" id="MFO3666207.1"/>
    </source>
</evidence>
<sequence>MKYIYQEIRKADGIILRGVINTPDDFDANKKYPTAIFFHGFGGDRNGSTDFRIQHSKYLTDRGFVTIRFDFSGSGESDGSFYDMTVSRELEEAEMINDFAKLKYFVDKDKIFWIGHSLGGVISTLLAYKLKPKALVLLAPASDMNDKDYLKVMAKTVFEGEALSQSKIKADQSFDELVASIRDADIGGKRIHINFLLDFILKDIYGKAKEYEGKVQILRGNKDALVFRDANEKLQKAFKYATYEEINQADHSFTNEDVRNIVFSKTYEFLKNLI</sequence>
<dbReference type="EMBL" id="JBGMEF010000001">
    <property type="protein sequence ID" value="MFO3666207.1"/>
    <property type="molecule type" value="Genomic_DNA"/>
</dbReference>
<reference evidence="3 4" key="1">
    <citation type="journal article" date="2025" name="Anaerobe">
        <title>Description of Anaerococcus kampingiae sp. nov., Anaerococcus groningensis sp. nov., Anaerococcus martiniensis sp. nov., and Anaerococcus cruorum sp. nov., isolated from human clinical specimens.</title>
        <authorList>
            <person name="Boiten K.E."/>
            <person name="Meijer J."/>
            <person name="van Wezel E.M."/>
            <person name="Veloo A.C.M."/>
        </authorList>
    </citation>
    <scope>NUCLEOTIDE SEQUENCE [LARGE SCALE GENOMIC DNA]</scope>
    <source>
        <strain evidence="3 4">ENR0874</strain>
    </source>
</reference>
<dbReference type="InterPro" id="IPR022742">
    <property type="entry name" value="Hydrolase_4"/>
</dbReference>
<organism evidence="3 4">
    <name type="scientific">Anaerococcus kampingae</name>
    <dbReference type="NCBI Taxonomy" id="3115614"/>
    <lineage>
        <taxon>Bacteria</taxon>
        <taxon>Bacillati</taxon>
        <taxon>Bacillota</taxon>
        <taxon>Tissierellia</taxon>
        <taxon>Tissierellales</taxon>
        <taxon>Peptoniphilaceae</taxon>
        <taxon>Anaerococcus</taxon>
    </lineage>
</organism>
<feature type="domain" description="Serine aminopeptidase S33" evidence="2">
    <location>
        <begin position="37"/>
        <end position="256"/>
    </location>
</feature>
<dbReference type="Gene3D" id="3.40.50.1820">
    <property type="entry name" value="alpha/beta hydrolase"/>
    <property type="match status" value="1"/>
</dbReference>
<keyword evidence="1" id="KW-0472">Membrane</keyword>